<evidence type="ECO:0000259" key="8">
    <source>
        <dbReference type="PROSITE" id="PS50165"/>
    </source>
</evidence>
<dbReference type="SUPFAM" id="SSF46600">
    <property type="entry name" value="C-terminal UvrC-binding domain of UvrB"/>
    <property type="match status" value="1"/>
</dbReference>
<keyword evidence="1" id="KW-0963">Cytoplasm</keyword>
<dbReference type="Pfam" id="PF22920">
    <property type="entry name" value="UvrC_RNaseH"/>
    <property type="match status" value="1"/>
</dbReference>
<evidence type="ECO:0000256" key="5">
    <source>
        <dbReference type="ARBA" id="ARBA00023204"/>
    </source>
</evidence>
<dbReference type="PROSITE" id="PS50165">
    <property type="entry name" value="UVRC"/>
    <property type="match status" value="1"/>
</dbReference>
<reference evidence="9" key="1">
    <citation type="submission" date="2018-05" db="EMBL/GenBank/DDBJ databases">
        <authorList>
            <person name="Lanie J.A."/>
            <person name="Ng W.-L."/>
            <person name="Kazmierczak K.M."/>
            <person name="Andrzejewski T.M."/>
            <person name="Davidsen T.M."/>
            <person name="Wayne K.J."/>
            <person name="Tettelin H."/>
            <person name="Glass J.I."/>
            <person name="Rusch D."/>
            <person name="Podicherti R."/>
            <person name="Tsui H.-C.T."/>
            <person name="Winkler M.E."/>
        </authorList>
    </citation>
    <scope>NUCLEOTIDE SEQUENCE</scope>
</reference>
<feature type="domain" description="GIY-YIG" evidence="7">
    <location>
        <begin position="1"/>
        <end position="72"/>
    </location>
</feature>
<organism evidence="9">
    <name type="scientific">marine metagenome</name>
    <dbReference type="NCBI Taxonomy" id="408172"/>
    <lineage>
        <taxon>unclassified sequences</taxon>
        <taxon>metagenomes</taxon>
        <taxon>ecological metagenomes</taxon>
    </lineage>
</organism>
<evidence type="ECO:0008006" key="10">
    <source>
        <dbReference type="Google" id="ProtNLM"/>
    </source>
</evidence>
<dbReference type="Gene3D" id="3.30.420.340">
    <property type="entry name" value="UvrC, RNAse H endonuclease domain"/>
    <property type="match status" value="1"/>
</dbReference>
<dbReference type="InterPro" id="IPR000305">
    <property type="entry name" value="GIY-YIG_endonuc"/>
</dbReference>
<dbReference type="FunFam" id="3.40.1440.10:FF:000001">
    <property type="entry name" value="UvrABC system protein C"/>
    <property type="match status" value="1"/>
</dbReference>
<protein>
    <recommendedName>
        <fullName evidence="10">Excinuclease ABC subunit C</fullName>
    </recommendedName>
</protein>
<dbReference type="InterPro" id="IPR001943">
    <property type="entry name" value="UVR_dom"/>
</dbReference>
<name>A0A381WUU2_9ZZZZ</name>
<dbReference type="InterPro" id="IPR036876">
    <property type="entry name" value="UVR_dom_sf"/>
</dbReference>
<dbReference type="AlphaFoldDB" id="A0A381WUU2"/>
<evidence type="ECO:0000259" key="6">
    <source>
        <dbReference type="PROSITE" id="PS50151"/>
    </source>
</evidence>
<dbReference type="Pfam" id="PF08459">
    <property type="entry name" value="UvrC_RNaseH_dom"/>
    <property type="match status" value="1"/>
</dbReference>
<feature type="domain" description="UvrC family homology region profile" evidence="8">
    <location>
        <begin position="233"/>
        <end position="460"/>
    </location>
</feature>
<dbReference type="Pfam" id="PF02151">
    <property type="entry name" value="UVR"/>
    <property type="match status" value="1"/>
</dbReference>
<dbReference type="PANTHER" id="PTHR30562:SF1">
    <property type="entry name" value="UVRABC SYSTEM PROTEIN C"/>
    <property type="match status" value="1"/>
</dbReference>
<dbReference type="InterPro" id="IPR041663">
    <property type="entry name" value="DisA/LigA_HHH"/>
</dbReference>
<dbReference type="PANTHER" id="PTHR30562">
    <property type="entry name" value="UVRC/OXIDOREDUCTASE"/>
    <property type="match status" value="1"/>
</dbReference>
<dbReference type="InterPro" id="IPR004791">
    <property type="entry name" value="UvrC"/>
</dbReference>
<dbReference type="NCBIfam" id="TIGR00194">
    <property type="entry name" value="uvrC"/>
    <property type="match status" value="1"/>
</dbReference>
<dbReference type="Gene3D" id="1.10.150.20">
    <property type="entry name" value="5' to 3' exonuclease, C-terminal subdomain"/>
    <property type="match status" value="1"/>
</dbReference>
<dbReference type="GO" id="GO:0009380">
    <property type="term" value="C:excinuclease repair complex"/>
    <property type="evidence" value="ECO:0007669"/>
    <property type="project" value="InterPro"/>
</dbReference>
<dbReference type="HAMAP" id="MF_00203">
    <property type="entry name" value="UvrC"/>
    <property type="match status" value="1"/>
</dbReference>
<keyword evidence="2" id="KW-0227">DNA damage</keyword>
<dbReference type="CDD" id="cd10434">
    <property type="entry name" value="GIY-YIG_UvrC_Cho"/>
    <property type="match status" value="1"/>
</dbReference>
<dbReference type="PROSITE" id="PS50164">
    <property type="entry name" value="GIY_YIG"/>
    <property type="match status" value="1"/>
</dbReference>
<dbReference type="Gene3D" id="3.40.1440.10">
    <property type="entry name" value="GIY-YIG endonuclease"/>
    <property type="match status" value="1"/>
</dbReference>
<dbReference type="Gene3D" id="4.10.860.10">
    <property type="entry name" value="UVR domain"/>
    <property type="match status" value="1"/>
</dbReference>
<evidence type="ECO:0000259" key="7">
    <source>
        <dbReference type="PROSITE" id="PS50164"/>
    </source>
</evidence>
<dbReference type="InterPro" id="IPR047296">
    <property type="entry name" value="GIY-YIG_UvrC_Cho"/>
</dbReference>
<dbReference type="SUPFAM" id="SSF47781">
    <property type="entry name" value="RuvA domain 2-like"/>
    <property type="match status" value="1"/>
</dbReference>
<evidence type="ECO:0000256" key="2">
    <source>
        <dbReference type="ARBA" id="ARBA00022763"/>
    </source>
</evidence>
<dbReference type="EMBL" id="UINC01012939">
    <property type="protein sequence ID" value="SVA56210.1"/>
    <property type="molecule type" value="Genomic_DNA"/>
</dbReference>
<keyword evidence="3" id="KW-0228">DNA excision</keyword>
<proteinExistence type="inferred from homology"/>
<dbReference type="InterPro" id="IPR010994">
    <property type="entry name" value="RuvA_2-like"/>
</dbReference>
<dbReference type="PROSITE" id="PS50151">
    <property type="entry name" value="UVR"/>
    <property type="match status" value="1"/>
</dbReference>
<dbReference type="SUPFAM" id="SSF82771">
    <property type="entry name" value="GIY-YIG endonuclease"/>
    <property type="match status" value="1"/>
</dbReference>
<dbReference type="InterPro" id="IPR050066">
    <property type="entry name" value="UvrABC_protein_C"/>
</dbReference>
<dbReference type="Pfam" id="PF01541">
    <property type="entry name" value="GIY-YIG"/>
    <property type="match status" value="1"/>
</dbReference>
<gene>
    <name evidence="9" type="ORF">METZ01_LOCUS109064</name>
</gene>
<sequence>MLNENNEILYVGKAKNLPNRLKNYISEKTLPIRTERMLAQTKNIEVTTTSNESEALLLEANLIKKHKPKFNILLKDDKSFPYILISKNEKWPQLTKHRGKKTRDGHYFGPFASAGSANWTIKILQKIFLLRICDDSIFKNRQRPCILYQIKRCSAPCVGYVDPKSYNKLVHSSIEFISGKTRNIQKDLSKQMDTASKELDYEKAAILRDRIKALTQIQSSQNVNATNLSEADVIAAYKESGKSCIQVFFFRSKQNWGNQSFFPKHDPDENLSKILSSFIMQFYENKSAPKLIIINKEIDDQKLIEKTLELKENKPVSIKTAKKGNELKISVMAEKNAKESLTRKAYETESNRSLFEELSNKFSLKSNINLIEVYDNSHIQGSNSVGALIAFGTEGFIKKRYRKFNIKSEHIKNDDYAMLKEVLFRRFSKAVKDIKSALSLPDLVLIDGGKGQYSVARKTINELGLYDIPIIAIAKGKFRNSGNETFFFENNTFKFSRNDPVLFFLQRIRDEAHRFAISAHRDKRIKGMKKSLLDQIGGIGKIRKKTLLNYFGSARAVEAASFDELKSVEGIEQSVAKKIHNFFHS</sequence>
<dbReference type="InterPro" id="IPR001162">
    <property type="entry name" value="UvrC_RNase_H_dom"/>
</dbReference>
<keyword evidence="4" id="KW-0267">Excision nuclease</keyword>
<evidence type="ECO:0000256" key="1">
    <source>
        <dbReference type="ARBA" id="ARBA00022490"/>
    </source>
</evidence>
<dbReference type="GO" id="GO:0009381">
    <property type="term" value="F:excinuclease ABC activity"/>
    <property type="evidence" value="ECO:0007669"/>
    <property type="project" value="InterPro"/>
</dbReference>
<evidence type="ECO:0000256" key="3">
    <source>
        <dbReference type="ARBA" id="ARBA00022769"/>
    </source>
</evidence>
<keyword evidence="5" id="KW-0234">DNA repair</keyword>
<dbReference type="Pfam" id="PF12826">
    <property type="entry name" value="HHH_2"/>
    <property type="match status" value="1"/>
</dbReference>
<evidence type="ECO:0000313" key="9">
    <source>
        <dbReference type="EMBL" id="SVA56210.1"/>
    </source>
</evidence>
<dbReference type="InterPro" id="IPR035901">
    <property type="entry name" value="GIY-YIG_endonuc_sf"/>
</dbReference>
<feature type="domain" description="UVR" evidence="6">
    <location>
        <begin position="182"/>
        <end position="217"/>
    </location>
</feature>
<accession>A0A381WUU2</accession>
<dbReference type="InterPro" id="IPR038476">
    <property type="entry name" value="UvrC_RNase_H_dom_sf"/>
</dbReference>
<evidence type="ECO:0000256" key="4">
    <source>
        <dbReference type="ARBA" id="ARBA00022881"/>
    </source>
</evidence>
<dbReference type="SMART" id="SM00465">
    <property type="entry name" value="GIYc"/>
    <property type="match status" value="1"/>
</dbReference>
<dbReference type="GO" id="GO:0006289">
    <property type="term" value="P:nucleotide-excision repair"/>
    <property type="evidence" value="ECO:0007669"/>
    <property type="project" value="InterPro"/>
</dbReference>